<accession>A0A1B8RJ95</accession>
<organism evidence="2">
    <name type="scientific">Rhizobium leguminosarum bv. trifolii</name>
    <dbReference type="NCBI Taxonomy" id="386"/>
    <lineage>
        <taxon>Bacteria</taxon>
        <taxon>Pseudomonadati</taxon>
        <taxon>Pseudomonadota</taxon>
        <taxon>Alphaproteobacteria</taxon>
        <taxon>Hyphomicrobiales</taxon>
        <taxon>Rhizobiaceae</taxon>
        <taxon>Rhizobium/Agrobacterium group</taxon>
        <taxon>Rhizobium</taxon>
    </lineage>
</organism>
<dbReference type="RefSeq" id="WP_065275946.1">
    <property type="nucleotide sequence ID" value="NZ_MAMO01000003.1"/>
</dbReference>
<keyword evidence="1" id="KW-0560">Oxidoreductase</keyword>
<dbReference type="SUPFAM" id="SSF51905">
    <property type="entry name" value="FAD/NAD(P)-binding domain"/>
    <property type="match status" value="1"/>
</dbReference>
<dbReference type="InterPro" id="IPR036188">
    <property type="entry name" value="FAD/NAD-bd_sf"/>
</dbReference>
<name>A0A1B8RJ95_RHILT</name>
<dbReference type="GO" id="GO:0004497">
    <property type="term" value="F:monooxygenase activity"/>
    <property type="evidence" value="ECO:0007669"/>
    <property type="project" value="TreeGrafter"/>
</dbReference>
<evidence type="ECO:0008006" key="3">
    <source>
        <dbReference type="Google" id="ProtNLM"/>
    </source>
</evidence>
<proteinExistence type="predicted"/>
<sequence length="504" mass="55419">MMIAPIDAPRVTLDDLKQAALADLAALGYPSAAWLSDLPRPDAADIADAIIVGGGQSGVTIAAALKWDGLRRICVLDSGAPGAEGPWLTFARMEELRTPKTQVGNEFNVVNLSIRRWFETRYGQQAWTDLSRIPRTDWKAYLDWYADVFEIAITNNCDVLDVAPEGDLIAVTTRIGGRIEKSLARTVVLATGYDGAGAWRVPPFVSEALAAEKFDHTNGPVDFDALKGLRVGVLGHGASAFDNAIKALEAGAASVDLCFRRARLPRTNPHRAVETPGMMTHYPDLSETTRWDIARFFRSVDQPPPVRSFETAMRLENFKLRPATPWLEVSQQPDAIRVTTPDGILEFDHLLLATGMDVDLAARPELKTIHDKIALWGERYTPQDDRADARLARFPYLDGFYGFIPKDPDETWVSRVFAFNSSSFVSHGPHSTSISGHKHAVPRLVRGVLRRLLLDREAVILPELASYVSPDLPIPDDFEIVIAEANRQSASSPDTGKSAMRSGA</sequence>
<dbReference type="InterPro" id="IPR050982">
    <property type="entry name" value="Auxin_biosynth/cation_transpt"/>
</dbReference>
<dbReference type="Gene3D" id="3.50.50.60">
    <property type="entry name" value="FAD/NAD(P)-binding domain"/>
    <property type="match status" value="1"/>
</dbReference>
<reference evidence="2" key="2">
    <citation type="journal article" date="2016" name="Front. Microbiol.">
        <title>The Regulatory Protein RosR Affects Rhizobium leguminosarum bv. trifolii Protein Profiles, Cell Surface Properties, and Symbiosis with Clover.</title>
        <authorList>
            <person name="Rachwal K."/>
            <person name="Boguszewska A."/>
            <person name="Kopcinska J."/>
            <person name="Karas M."/>
            <person name="Tchorzewski M."/>
            <person name="Janczarek M."/>
        </authorList>
    </citation>
    <scope>NUCLEOTIDE SEQUENCE</scope>
    <source>
        <strain evidence="2">Rt24.2</strain>
    </source>
</reference>
<dbReference type="EMBL" id="KX485910">
    <property type="protein sequence ID" value="AOO88274.1"/>
    <property type="molecule type" value="Genomic_DNA"/>
</dbReference>
<protein>
    <recommendedName>
        <fullName evidence="3">NAD(P)/FAD-dependent oxidoreductase</fullName>
    </recommendedName>
</protein>
<evidence type="ECO:0000256" key="1">
    <source>
        <dbReference type="ARBA" id="ARBA00023002"/>
    </source>
</evidence>
<dbReference type="GO" id="GO:0050660">
    <property type="term" value="F:flavin adenine dinucleotide binding"/>
    <property type="evidence" value="ECO:0007669"/>
    <property type="project" value="TreeGrafter"/>
</dbReference>
<evidence type="ECO:0000313" key="2">
    <source>
        <dbReference type="EMBL" id="AOO88274.1"/>
    </source>
</evidence>
<dbReference type="AlphaFoldDB" id="A0A1B8RJ95"/>
<reference evidence="2" key="1">
    <citation type="journal article" date="2015" name="BMC Genomics">
        <title>Transcriptome profiling of a Rhizobium leguminosarum bv. trifolii rosR mutant reveals the role of the transcriptional regulator RosR in motility, synthesis of cell-surface components, and other cellular processes.</title>
        <authorList>
            <person name="Rachwal K."/>
            <person name="Matczynska E."/>
            <person name="Janczarek M."/>
        </authorList>
    </citation>
    <scope>NUCLEOTIDE SEQUENCE</scope>
    <source>
        <strain evidence="2">Rt24.2</strain>
    </source>
</reference>
<dbReference type="PANTHER" id="PTHR43539:SF91">
    <property type="entry name" value="FAD-DEPENDENT URATE HYDROXYLASE"/>
    <property type="match status" value="1"/>
</dbReference>
<dbReference type="Pfam" id="PF13738">
    <property type="entry name" value="Pyr_redox_3"/>
    <property type="match status" value="1"/>
</dbReference>
<dbReference type="PANTHER" id="PTHR43539">
    <property type="entry name" value="FLAVIN-BINDING MONOOXYGENASE-LIKE PROTEIN (AFU_ORTHOLOGUE AFUA_4G09220)"/>
    <property type="match status" value="1"/>
</dbReference>